<keyword evidence="6 8" id="KW-1133">Transmembrane helix</keyword>
<dbReference type="PANTHER" id="PTHR33908">
    <property type="entry name" value="MANNOSYLTRANSFERASE YKCB-RELATED"/>
    <property type="match status" value="1"/>
</dbReference>
<proteinExistence type="predicted"/>
<comment type="subcellular location">
    <subcellularLocation>
        <location evidence="1">Cell membrane</location>
        <topology evidence="1">Multi-pass membrane protein</topology>
    </subcellularLocation>
</comment>
<accession>A0ABN8ET61</accession>
<feature type="transmembrane region" description="Helical" evidence="8">
    <location>
        <begin position="246"/>
        <end position="273"/>
    </location>
</feature>
<reference evidence="10" key="1">
    <citation type="submission" date="2021-12" db="EMBL/GenBank/DDBJ databases">
        <authorList>
            <person name="Rodrigo-Torres L."/>
            <person name="Arahal R. D."/>
            <person name="Lucena T."/>
        </authorList>
    </citation>
    <scope>NUCLEOTIDE SEQUENCE</scope>
    <source>
        <strain evidence="10">CECT 8858</strain>
    </source>
</reference>
<feature type="transmembrane region" description="Helical" evidence="8">
    <location>
        <begin position="218"/>
        <end position="234"/>
    </location>
</feature>
<dbReference type="Pfam" id="PF13231">
    <property type="entry name" value="PMT_2"/>
    <property type="match status" value="1"/>
</dbReference>
<evidence type="ECO:0000259" key="9">
    <source>
        <dbReference type="Pfam" id="PF13231"/>
    </source>
</evidence>
<evidence type="ECO:0000313" key="11">
    <source>
        <dbReference type="Proteomes" id="UP000837932"/>
    </source>
</evidence>
<name>A0ABN8ET61_9BACT</name>
<feature type="transmembrane region" description="Helical" evidence="8">
    <location>
        <begin position="92"/>
        <end position="110"/>
    </location>
</feature>
<evidence type="ECO:0000313" key="10">
    <source>
        <dbReference type="EMBL" id="CAH0995145.1"/>
    </source>
</evidence>
<keyword evidence="11" id="KW-1185">Reference proteome</keyword>
<feature type="domain" description="Glycosyltransferase RgtA/B/C/D-like" evidence="9">
    <location>
        <begin position="146"/>
        <end position="303"/>
    </location>
</feature>
<feature type="transmembrane region" description="Helical" evidence="8">
    <location>
        <begin position="294"/>
        <end position="311"/>
    </location>
</feature>
<feature type="transmembrane region" description="Helical" evidence="8">
    <location>
        <begin position="24"/>
        <end position="42"/>
    </location>
</feature>
<feature type="transmembrane region" description="Helical" evidence="8">
    <location>
        <begin position="51"/>
        <end position="72"/>
    </location>
</feature>
<feature type="transmembrane region" description="Helical" evidence="8">
    <location>
        <begin position="450"/>
        <end position="467"/>
    </location>
</feature>
<dbReference type="InterPro" id="IPR050297">
    <property type="entry name" value="LipidA_mod_glycosyltrf_83"/>
</dbReference>
<feature type="transmembrane region" description="Helical" evidence="8">
    <location>
        <begin position="424"/>
        <end position="444"/>
    </location>
</feature>
<dbReference type="PANTHER" id="PTHR33908:SF11">
    <property type="entry name" value="MEMBRANE PROTEIN"/>
    <property type="match status" value="1"/>
</dbReference>
<keyword evidence="7 8" id="KW-0472">Membrane</keyword>
<keyword evidence="5 8" id="KW-0812">Transmembrane</keyword>
<evidence type="ECO:0000256" key="2">
    <source>
        <dbReference type="ARBA" id="ARBA00022475"/>
    </source>
</evidence>
<protein>
    <recommendedName>
        <fullName evidence="9">Glycosyltransferase RgtA/B/C/D-like domain-containing protein</fullName>
    </recommendedName>
</protein>
<evidence type="ECO:0000256" key="1">
    <source>
        <dbReference type="ARBA" id="ARBA00004651"/>
    </source>
</evidence>
<evidence type="ECO:0000256" key="7">
    <source>
        <dbReference type="ARBA" id="ARBA00023136"/>
    </source>
</evidence>
<evidence type="ECO:0000256" key="6">
    <source>
        <dbReference type="ARBA" id="ARBA00022989"/>
    </source>
</evidence>
<feature type="transmembrane region" description="Helical" evidence="8">
    <location>
        <begin position="166"/>
        <end position="189"/>
    </location>
</feature>
<comment type="caution">
    <text evidence="10">The sequence shown here is derived from an EMBL/GenBank/DDBJ whole genome shotgun (WGS) entry which is preliminary data.</text>
</comment>
<dbReference type="InterPro" id="IPR038731">
    <property type="entry name" value="RgtA/B/C-like"/>
</dbReference>
<gene>
    <name evidence="10" type="ORF">EMA8858_01265</name>
</gene>
<dbReference type="Proteomes" id="UP000837932">
    <property type="component" value="Unassembled WGS sequence"/>
</dbReference>
<evidence type="ECO:0000256" key="3">
    <source>
        <dbReference type="ARBA" id="ARBA00022676"/>
    </source>
</evidence>
<keyword evidence="4" id="KW-0808">Transferase</keyword>
<sequence length="629" mass="73150">MLLLIFFLFNFFLSIKIFTNYSWRLSFCLSLQLFAFLSWFFVELFGFFDAIAWYVCFIFWLFPTLFSIFYLFNNRKKLPKIEFVNLKIQPTIVLLGSVFLFTFLSGILYAPNTIDSTVYHLTRIEFWLQHKNVNYFATQTDRMLYQPPLAEYMILQFRLLKDSDTFSFIIQWLFAIGACLGVSLLAEIAGANKKVQQLSLFIAGTIPMLILQSSSTQNDVVVAFFIIMTALHLLKNLKENKSTSAFLSGISIGEAILTKGTAYVFLFPICMFWGIMKLIKIYNKEVKFIQQLKFLMLLVIPFLTICLSFYYRNYVLIGSPLGVSKELFYVYNNQSHTISSFLSVVFRNLSLHFTFPGIHLIAEKIIYFLHQSILNVSVNDPATSFCPFDLPMLGMTEDNAGNLLHILLIIPALTFVFKSRNTTLKAITFFGIFSFLLFCFQIKWQLWHSRLHIPVFLLMSIPIAFFIEQYKFSKPIVLLIGISAITFSLFCFNRPIIKFPPLTSNVYFSESRIAQFYTMQEEKGNQMQAVIKYLQKKNFKTIAVKSEEKYGNDILYPIMYNLRHKSKFYPVQMFNQTKSLDSTNMNFDAVLFFTSTPPDTLKIVNNYKKNVINSSDLFIFTPLKNINKH</sequence>
<dbReference type="EMBL" id="CAKLPY010000001">
    <property type="protein sequence ID" value="CAH0995145.1"/>
    <property type="molecule type" value="Genomic_DNA"/>
</dbReference>
<feature type="transmembrane region" description="Helical" evidence="8">
    <location>
        <begin position="476"/>
        <end position="497"/>
    </location>
</feature>
<keyword evidence="2" id="KW-1003">Cell membrane</keyword>
<evidence type="ECO:0000256" key="5">
    <source>
        <dbReference type="ARBA" id="ARBA00022692"/>
    </source>
</evidence>
<keyword evidence="3" id="KW-0328">Glycosyltransferase</keyword>
<feature type="transmembrane region" description="Helical" evidence="8">
    <location>
        <begin position="400"/>
        <end position="417"/>
    </location>
</feature>
<evidence type="ECO:0000256" key="8">
    <source>
        <dbReference type="SAM" id="Phobius"/>
    </source>
</evidence>
<evidence type="ECO:0000256" key="4">
    <source>
        <dbReference type="ARBA" id="ARBA00022679"/>
    </source>
</evidence>
<organism evidence="10 11">
    <name type="scientific">Emticicia aquatica</name>
    <dbReference type="NCBI Taxonomy" id="1681835"/>
    <lineage>
        <taxon>Bacteria</taxon>
        <taxon>Pseudomonadati</taxon>
        <taxon>Bacteroidota</taxon>
        <taxon>Cytophagia</taxon>
        <taxon>Cytophagales</taxon>
        <taxon>Leadbetterellaceae</taxon>
        <taxon>Emticicia</taxon>
    </lineage>
</organism>